<keyword evidence="1" id="KW-1133">Transmembrane helix</keyword>
<organism evidence="2 3">
    <name type="scientific">Culicoidibacter larvae</name>
    <dbReference type="NCBI Taxonomy" id="2579976"/>
    <lineage>
        <taxon>Bacteria</taxon>
        <taxon>Bacillati</taxon>
        <taxon>Bacillota</taxon>
        <taxon>Culicoidibacteria</taxon>
        <taxon>Culicoidibacterales</taxon>
        <taxon>Culicoidibacteraceae</taxon>
        <taxon>Culicoidibacter</taxon>
    </lineage>
</organism>
<accession>A0A5R8Q8Z0</accession>
<gene>
    <name evidence="2" type="ORF">FEZ08_10105</name>
</gene>
<dbReference type="InParanoid" id="A0A5R8Q8Z0"/>
<evidence type="ECO:0000313" key="3">
    <source>
        <dbReference type="Proteomes" id="UP000306912"/>
    </source>
</evidence>
<keyword evidence="3" id="KW-1185">Reference proteome</keyword>
<feature type="transmembrane region" description="Helical" evidence="1">
    <location>
        <begin position="12"/>
        <end position="35"/>
    </location>
</feature>
<sequence length="124" mass="13641">MDRAKVAKNGVLLNTVLIAVALIIWGAFFVLNNFGSAQITFFVWIVYMVVAAVLLVLSILTFIQLQKNNIKGGALLLASAIVMMVFSVFAFVIGLITIILSGLSMRKIKESQQEMEFKEELAAE</sequence>
<name>A0A5R8Q8Z0_9FIRM</name>
<evidence type="ECO:0000313" key="2">
    <source>
        <dbReference type="EMBL" id="TLG71753.1"/>
    </source>
</evidence>
<evidence type="ECO:0008006" key="4">
    <source>
        <dbReference type="Google" id="ProtNLM"/>
    </source>
</evidence>
<dbReference type="Proteomes" id="UP000306912">
    <property type="component" value="Unassembled WGS sequence"/>
</dbReference>
<comment type="caution">
    <text evidence="2">The sequence shown here is derived from an EMBL/GenBank/DDBJ whole genome shotgun (WGS) entry which is preliminary data.</text>
</comment>
<reference evidence="2 3" key="1">
    <citation type="submission" date="2019-05" db="EMBL/GenBank/DDBJ databases">
        <title>Culicoidintestinum kansasii gen. nov., sp. nov. from the gastrointestinal tract of the biting midge, Culicoides sonorensis.</title>
        <authorList>
            <person name="Neupane S."/>
            <person name="Ghosh A."/>
            <person name="Gunther S."/>
            <person name="Martin K."/>
            <person name="Zurek L."/>
        </authorList>
    </citation>
    <scope>NUCLEOTIDE SEQUENCE [LARGE SCALE GENOMIC DNA]</scope>
    <source>
        <strain evidence="2 3">CS-1</strain>
    </source>
</reference>
<keyword evidence="1" id="KW-0472">Membrane</keyword>
<feature type="transmembrane region" description="Helical" evidence="1">
    <location>
        <begin position="75"/>
        <end position="100"/>
    </location>
</feature>
<feature type="transmembrane region" description="Helical" evidence="1">
    <location>
        <begin position="41"/>
        <end position="63"/>
    </location>
</feature>
<dbReference type="EMBL" id="VBWP01000010">
    <property type="protein sequence ID" value="TLG71753.1"/>
    <property type="molecule type" value="Genomic_DNA"/>
</dbReference>
<keyword evidence="1" id="KW-0812">Transmembrane</keyword>
<evidence type="ECO:0000256" key="1">
    <source>
        <dbReference type="SAM" id="Phobius"/>
    </source>
</evidence>
<proteinExistence type="predicted"/>
<dbReference type="AlphaFoldDB" id="A0A5R8Q8Z0"/>
<dbReference type="RefSeq" id="WP_138191994.1">
    <property type="nucleotide sequence ID" value="NZ_VBWP01000010.1"/>
</dbReference>
<protein>
    <recommendedName>
        <fullName evidence="4">DUF4064 domain-containing protein</fullName>
    </recommendedName>
</protein>